<sequence length="539" mass="61133">MATPQGQDIIRCQLCPNPVEHHCNLCHIDLCVNCVSKHLTDRSKRHEVVDFIHKKEELILPECISHDKKLCEVYCNDCHEPTCVLCVTTTHNRHDITDIKSIIENLKKRIAADVEEMENTILPKYKKDFGIGNSSKEFDKIINAIQDQEDNICKVVREIGSQLKDKVAKQKREFEQKKNEVQSSVAKERKELDSVMKMNKNILKSNDTKRILTYRSNNEQFRGGSKQMQISYPTFLSGNVNHNQLKAMFGSIQRPSNLGPDGKLGMQKLISNPVVVSTIQTPYGKGTELWKILCDDAGKIWITGNDQKMYQLDKNETILKSLSVSRYVNALSISVEKELIYSAFWPDTKVYKYDGNVVRTVVDFGQWCPRGLCHSVNGDLLVSMRSLDETLNRVVRYSGTTETTVIQNDRQGKPLFSVGVRKVLLLTENGNGDICVADYAGKAVVVVNASGELRFKYPGNISQKPNYKSFEPFKIATDINQQILINDAPNDIVHVINKDRNFLCFIEYPCNGGLSIDPEHNLIAGNKKSGEIRMIRYLQ</sequence>
<dbReference type="PANTHER" id="PTHR25462:SF229">
    <property type="entry name" value="TRANSCRIPTION INTERMEDIARY FACTOR 1-BETA"/>
    <property type="match status" value="1"/>
</dbReference>
<dbReference type="KEGG" id="cvn:111112203"/>
<feature type="coiled-coil region" evidence="2">
    <location>
        <begin position="160"/>
        <end position="191"/>
    </location>
</feature>
<dbReference type="Pfam" id="PF00643">
    <property type="entry name" value="zf-B_box"/>
    <property type="match status" value="1"/>
</dbReference>
<evidence type="ECO:0000256" key="1">
    <source>
        <dbReference type="PROSITE-ProRule" id="PRU00024"/>
    </source>
</evidence>
<dbReference type="GO" id="GO:0008270">
    <property type="term" value="F:zinc ion binding"/>
    <property type="evidence" value="ECO:0007669"/>
    <property type="project" value="UniProtKB-KW"/>
</dbReference>
<dbReference type="AlphaFoldDB" id="A0A8B8BPP2"/>
<name>A0A8B8BPP2_CRAVI</name>
<dbReference type="SUPFAM" id="SSF57845">
    <property type="entry name" value="B-box zinc-binding domain"/>
    <property type="match status" value="1"/>
</dbReference>
<accession>A0A8B8BPP2</accession>
<dbReference type="InterPro" id="IPR011042">
    <property type="entry name" value="6-blade_b-propeller_TolB-like"/>
</dbReference>
<evidence type="ECO:0000313" key="4">
    <source>
        <dbReference type="Proteomes" id="UP000694844"/>
    </source>
</evidence>
<dbReference type="RefSeq" id="XP_022305308.1">
    <property type="nucleotide sequence ID" value="XM_022449600.1"/>
</dbReference>
<dbReference type="GO" id="GO:0061630">
    <property type="term" value="F:ubiquitin protein ligase activity"/>
    <property type="evidence" value="ECO:0007669"/>
    <property type="project" value="TreeGrafter"/>
</dbReference>
<dbReference type="PANTHER" id="PTHR25462">
    <property type="entry name" value="BONUS, ISOFORM C-RELATED"/>
    <property type="match status" value="1"/>
</dbReference>
<dbReference type="Gene3D" id="3.30.160.60">
    <property type="entry name" value="Classic Zinc Finger"/>
    <property type="match status" value="1"/>
</dbReference>
<keyword evidence="1" id="KW-0862">Zinc</keyword>
<dbReference type="InterPro" id="IPR000315">
    <property type="entry name" value="Znf_B-box"/>
</dbReference>
<protein>
    <submittedName>
        <fullName evidence="5">Uncharacterized protein LOC111112203</fullName>
    </submittedName>
</protein>
<gene>
    <name evidence="5" type="primary">LOC111112203</name>
</gene>
<keyword evidence="1" id="KW-0479">Metal-binding</keyword>
<reference evidence="5" key="1">
    <citation type="submission" date="2025-08" db="UniProtKB">
        <authorList>
            <consortium name="RefSeq"/>
        </authorList>
    </citation>
    <scope>IDENTIFICATION</scope>
    <source>
        <tissue evidence="5">Whole sample</tissue>
    </source>
</reference>
<keyword evidence="4" id="KW-1185">Reference proteome</keyword>
<keyword evidence="2" id="KW-0175">Coiled coil</keyword>
<dbReference type="CDD" id="cd19756">
    <property type="entry name" value="Bbox2"/>
    <property type="match status" value="1"/>
</dbReference>
<dbReference type="Gene3D" id="2.120.10.30">
    <property type="entry name" value="TolB, C-terminal domain"/>
    <property type="match status" value="1"/>
</dbReference>
<evidence type="ECO:0000256" key="2">
    <source>
        <dbReference type="SAM" id="Coils"/>
    </source>
</evidence>
<dbReference type="InterPro" id="IPR047153">
    <property type="entry name" value="TRIM45/56/19-like"/>
</dbReference>
<evidence type="ECO:0000313" key="5">
    <source>
        <dbReference type="RefSeq" id="XP_022305308.1"/>
    </source>
</evidence>
<dbReference type="GeneID" id="111112203"/>
<dbReference type="SUPFAM" id="SSF101898">
    <property type="entry name" value="NHL repeat"/>
    <property type="match status" value="1"/>
</dbReference>
<dbReference type="PROSITE" id="PS50119">
    <property type="entry name" value="ZF_BBOX"/>
    <property type="match status" value="1"/>
</dbReference>
<keyword evidence="1" id="KW-0863">Zinc-finger</keyword>
<dbReference type="Proteomes" id="UP000694844">
    <property type="component" value="Chromosome 9"/>
</dbReference>
<feature type="domain" description="B box-type" evidence="3">
    <location>
        <begin position="63"/>
        <end position="99"/>
    </location>
</feature>
<dbReference type="OrthoDB" id="6105938at2759"/>
<evidence type="ECO:0000259" key="3">
    <source>
        <dbReference type="PROSITE" id="PS50119"/>
    </source>
</evidence>
<proteinExistence type="predicted"/>
<organism evidence="4 5">
    <name type="scientific">Crassostrea virginica</name>
    <name type="common">Eastern oyster</name>
    <dbReference type="NCBI Taxonomy" id="6565"/>
    <lineage>
        <taxon>Eukaryota</taxon>
        <taxon>Metazoa</taxon>
        <taxon>Spiralia</taxon>
        <taxon>Lophotrochozoa</taxon>
        <taxon>Mollusca</taxon>
        <taxon>Bivalvia</taxon>
        <taxon>Autobranchia</taxon>
        <taxon>Pteriomorphia</taxon>
        <taxon>Ostreida</taxon>
        <taxon>Ostreoidea</taxon>
        <taxon>Ostreidae</taxon>
        <taxon>Crassostrea</taxon>
    </lineage>
</organism>
<dbReference type="GO" id="GO:0006513">
    <property type="term" value="P:protein monoubiquitination"/>
    <property type="evidence" value="ECO:0007669"/>
    <property type="project" value="TreeGrafter"/>
</dbReference>